<sequence length="153" mass="16812">MYIKFIFTLFSAVLLSACASAPTTLYKMSDKDTIKSAEGVITKFEMKRVPIPITTTEAALTGVAANNLGNSTVQGATLLLGVIDDITTPKYQNNVELVFLDAATGEESALVMKNLARKPKIKIGDRFRIIYKSETDYQFFNLTSYPQADAVTR</sequence>
<keyword evidence="1" id="KW-0732">Signal</keyword>
<accession>A0A2S0N5L0</accession>
<dbReference type="AlphaFoldDB" id="A0A2S0N5L0"/>
<dbReference type="Proteomes" id="UP000239326">
    <property type="component" value="Plasmid unnamed1"/>
</dbReference>
<dbReference type="KEGG" id="simp:C6571_18525"/>
<evidence type="ECO:0000313" key="2">
    <source>
        <dbReference type="EMBL" id="AVO43432.1"/>
    </source>
</evidence>
<gene>
    <name evidence="2" type="ORF">C6571_18525</name>
</gene>
<dbReference type="EMBL" id="CP027670">
    <property type="protein sequence ID" value="AVO43432.1"/>
    <property type="molecule type" value="Genomic_DNA"/>
</dbReference>
<evidence type="ECO:0000313" key="3">
    <source>
        <dbReference type="Proteomes" id="UP000239326"/>
    </source>
</evidence>
<dbReference type="PROSITE" id="PS51257">
    <property type="entry name" value="PROKAR_LIPOPROTEIN"/>
    <property type="match status" value="1"/>
</dbReference>
<name>A0A2S0N5L0_9BURK</name>
<reference evidence="2 3" key="1">
    <citation type="submission" date="2018-03" db="EMBL/GenBank/DDBJ databases">
        <title>Genome sequencing of Simplicispira sp.</title>
        <authorList>
            <person name="Kim S.-J."/>
            <person name="Heo J."/>
            <person name="Kwon S.-W."/>
        </authorList>
    </citation>
    <scope>NUCLEOTIDE SEQUENCE [LARGE SCALE GENOMIC DNA]</scope>
    <source>
        <strain evidence="2 3">SC1-8</strain>
        <plasmid evidence="2 3">unnamed1</plasmid>
    </source>
</reference>
<feature type="chain" id="PRO_5015423823" evidence="1">
    <location>
        <begin position="22"/>
        <end position="153"/>
    </location>
</feature>
<protein>
    <submittedName>
        <fullName evidence="2">Uncharacterized protein</fullName>
    </submittedName>
</protein>
<keyword evidence="2" id="KW-0614">Plasmid</keyword>
<feature type="signal peptide" evidence="1">
    <location>
        <begin position="1"/>
        <end position="21"/>
    </location>
</feature>
<evidence type="ECO:0000256" key="1">
    <source>
        <dbReference type="SAM" id="SignalP"/>
    </source>
</evidence>
<dbReference type="RefSeq" id="WP_106448382.1">
    <property type="nucleotide sequence ID" value="NZ_CP027670.1"/>
</dbReference>
<geneLocation type="plasmid" evidence="2 3">
    <name>unnamed1</name>
</geneLocation>
<keyword evidence="3" id="KW-1185">Reference proteome</keyword>
<organism evidence="2 3">
    <name type="scientific">Simplicispira suum</name>
    <dbReference type="NCBI Taxonomy" id="2109915"/>
    <lineage>
        <taxon>Bacteria</taxon>
        <taxon>Pseudomonadati</taxon>
        <taxon>Pseudomonadota</taxon>
        <taxon>Betaproteobacteria</taxon>
        <taxon>Burkholderiales</taxon>
        <taxon>Comamonadaceae</taxon>
        <taxon>Simplicispira</taxon>
    </lineage>
</organism>
<proteinExistence type="predicted"/>